<dbReference type="Pfam" id="PF00271">
    <property type="entry name" value="Helicase_C"/>
    <property type="match status" value="1"/>
</dbReference>
<dbReference type="Gene3D" id="3.40.50.300">
    <property type="entry name" value="P-loop containing nucleotide triphosphate hydrolases"/>
    <property type="match status" value="1"/>
</dbReference>
<keyword evidence="4" id="KW-0547">Nucleotide-binding</keyword>
<dbReference type="KEGG" id="vg:5745513"/>
<keyword evidence="4" id="KW-0347">Helicase</keyword>
<evidence type="ECO:0000259" key="2">
    <source>
        <dbReference type="PROSITE" id="PS51192"/>
    </source>
</evidence>
<dbReference type="InterPro" id="IPR038718">
    <property type="entry name" value="SNF2-like_sf"/>
</dbReference>
<reference evidence="4 5" key="1">
    <citation type="journal article" date="2008" name="Virology">
        <title>Genome sequence of the lytic bacteriophage P1201 from Corynebacterium glutamicum NCHU 87078: Evolutionary relationships to phages from Corynebacterineae.</title>
        <authorList>
            <person name="Chen C.L."/>
            <person name="Pan T.Y."/>
            <person name="Kan S.C."/>
            <person name="Kuan Y.C."/>
            <person name="Hong L.Y."/>
            <person name="Chiu K.R."/>
            <person name="Sheu C.S."/>
            <person name="Yang J.S."/>
            <person name="Hsu W.H."/>
            <person name="Hu H.Y."/>
        </authorList>
    </citation>
    <scope>NUCLEOTIDE SEQUENCE</scope>
</reference>
<dbReference type="GO" id="GO:0005524">
    <property type="term" value="F:ATP binding"/>
    <property type="evidence" value="ECO:0007669"/>
    <property type="project" value="InterPro"/>
</dbReference>
<feature type="domain" description="Helicase ATP-binding" evidence="2">
    <location>
        <begin position="119"/>
        <end position="323"/>
    </location>
</feature>
<dbReference type="InterPro" id="IPR001650">
    <property type="entry name" value="Helicase_C-like"/>
</dbReference>
<proteinExistence type="predicted"/>
<keyword evidence="1" id="KW-0378">Hydrolase</keyword>
<sequence length="656" mass="73488">MIFKFSVDLDRDIILVNWEEKSPSNEKAFHDIGGVFEDFNTYRLPLMASKIKEAVSTARALGKVVYTPEAKETFQVTLDRAKTLASLGDRTSSSEVPPLLVKEYPETAKTLRDYQRVAVQFLAANEYSLLADDPGSGKTLSTIASVVASGVTGDILVLSPSIATQVVWPAEIKKWAPDEEIVVVTGTRKKREEKLSKLRFFSGKSSRRWILCNLEMAKVKYHAPVAVDGVSTKGRYEHLFPELFFLDYWGKKKNPREWSAIVVDESHRALVTKKTRPHEQTQIRCGFGKLQIKPGGKKIAISGTPFRGKLENLWGTLNWLAPNKYPAYWQWVAEWFYTEDKVINQFGDTATSVVDLDPSKVTAFYESMAPFTLRRTKAEIAKELPPKTYAGTIPDDLEGEYTEEERRGLIGHWLDMEPKQKKAYAEMQEDAIAYLDSGSVVANGQLAVMTRLKQFAGCYGTIETKEDADGFEVDAFKPALPSNKFTWLLEFLSELGIDKEGDSGPQARKVVVASQFTSVINIFQAALEKRGIKTLKVAGGVSAGERKRAAELFQTDHGPQVFLLNTNAGGVALTLDRADDIVILDETFIPDDQEQVEDRVHRVSRNHNVTIHYLRSKGTIEESIARTTFGRDQIQKQVLDGERGINYAKQILLTKA</sequence>
<dbReference type="SMART" id="SM00487">
    <property type="entry name" value="DEXDc"/>
    <property type="match status" value="1"/>
</dbReference>
<dbReference type="Gene3D" id="3.40.50.10810">
    <property type="entry name" value="Tandem AAA-ATPase domain"/>
    <property type="match status" value="1"/>
</dbReference>
<dbReference type="OrthoDB" id="2514at10239"/>
<dbReference type="SUPFAM" id="SSF52540">
    <property type="entry name" value="P-loop containing nucleoside triphosphate hydrolases"/>
    <property type="match status" value="2"/>
</dbReference>
<evidence type="ECO:0000313" key="4">
    <source>
        <dbReference type="EMBL" id="ABF57525.1"/>
    </source>
</evidence>
<protein>
    <submittedName>
        <fullName evidence="4">Putative helicase</fullName>
    </submittedName>
</protein>
<dbReference type="Pfam" id="PF00176">
    <property type="entry name" value="SNF2-rel_dom"/>
    <property type="match status" value="1"/>
</dbReference>
<evidence type="ECO:0000259" key="3">
    <source>
        <dbReference type="PROSITE" id="PS51194"/>
    </source>
</evidence>
<dbReference type="GO" id="GO:0004386">
    <property type="term" value="F:helicase activity"/>
    <property type="evidence" value="ECO:0007669"/>
    <property type="project" value="UniProtKB-KW"/>
</dbReference>
<accession>A7IYE2</accession>
<evidence type="ECO:0000313" key="5">
    <source>
        <dbReference type="Proteomes" id="UP000002414"/>
    </source>
</evidence>
<dbReference type="GeneID" id="5745513"/>
<dbReference type="RefSeq" id="YP_001468973.1">
    <property type="nucleotide sequence ID" value="NC_009816.1"/>
</dbReference>
<dbReference type="InterPro" id="IPR027417">
    <property type="entry name" value="P-loop_NTPase"/>
</dbReference>
<dbReference type="CDD" id="cd18793">
    <property type="entry name" value="SF2_C_SNF"/>
    <property type="match status" value="1"/>
</dbReference>
<dbReference type="EMBL" id="DQ499600">
    <property type="protein sequence ID" value="ABF57525.1"/>
    <property type="molecule type" value="Genomic_DNA"/>
</dbReference>
<dbReference type="Proteomes" id="UP000002414">
    <property type="component" value="Segment"/>
</dbReference>
<feature type="domain" description="Helicase C-terminal" evidence="3">
    <location>
        <begin position="484"/>
        <end position="653"/>
    </location>
</feature>
<dbReference type="PANTHER" id="PTHR45629:SF7">
    <property type="entry name" value="DNA EXCISION REPAIR PROTEIN ERCC-6-RELATED"/>
    <property type="match status" value="1"/>
</dbReference>
<dbReference type="SMART" id="SM00490">
    <property type="entry name" value="HELICc"/>
    <property type="match status" value="1"/>
</dbReference>
<dbReference type="PROSITE" id="PS51192">
    <property type="entry name" value="HELICASE_ATP_BIND_1"/>
    <property type="match status" value="1"/>
</dbReference>
<dbReference type="InterPro" id="IPR050496">
    <property type="entry name" value="SNF2_RAD54_helicase_repair"/>
</dbReference>
<dbReference type="InterPro" id="IPR014001">
    <property type="entry name" value="Helicase_ATP-bd"/>
</dbReference>
<organism evidence="4 5">
    <name type="scientific">Corynebacterium phage P1201</name>
    <dbReference type="NCBI Taxonomy" id="384848"/>
    <lineage>
        <taxon>Viruses</taxon>
        <taxon>Duplodnaviria</taxon>
        <taxon>Heunggongvirae</taxon>
        <taxon>Uroviricota</taxon>
        <taxon>Caudoviricetes</taxon>
        <taxon>Zierdtviridae</taxon>
        <taxon>Toshachvirinae</taxon>
        <taxon>Chunghsingvirus</taxon>
        <taxon>Chunghsingvirus P1201</taxon>
        <taxon>Corynebacterium virus P1201</taxon>
    </lineage>
</organism>
<dbReference type="InterPro" id="IPR049730">
    <property type="entry name" value="SNF2/RAD54-like_C"/>
</dbReference>
<dbReference type="InterPro" id="IPR000330">
    <property type="entry name" value="SNF2_N"/>
</dbReference>
<keyword evidence="4" id="KW-0067">ATP-binding</keyword>
<dbReference type="PROSITE" id="PS51194">
    <property type="entry name" value="HELICASE_CTER"/>
    <property type="match status" value="1"/>
</dbReference>
<name>A7IYE2_9CAUD</name>
<evidence type="ECO:0000256" key="1">
    <source>
        <dbReference type="ARBA" id="ARBA00022801"/>
    </source>
</evidence>
<dbReference type="PANTHER" id="PTHR45629">
    <property type="entry name" value="SNF2/RAD54 FAMILY MEMBER"/>
    <property type="match status" value="1"/>
</dbReference>
<dbReference type="GO" id="GO:0016787">
    <property type="term" value="F:hydrolase activity"/>
    <property type="evidence" value="ECO:0007669"/>
    <property type="project" value="UniProtKB-KW"/>
</dbReference>
<keyword evidence="5" id="KW-1185">Reference proteome</keyword>